<dbReference type="PANTHER" id="PTHR30390:SF6">
    <property type="entry name" value="DNAA INITIATOR-ASSOCIATING PROTEIN DIAA"/>
    <property type="match status" value="1"/>
</dbReference>
<dbReference type="InterPro" id="IPR001347">
    <property type="entry name" value="SIS_dom"/>
</dbReference>
<dbReference type="AlphaFoldDB" id="A0A7K3MC19"/>
<comment type="caution">
    <text evidence="2">The sequence shown here is derived from an EMBL/GenBank/DDBJ whole genome shotgun (WGS) entry which is preliminary data.</text>
</comment>
<proteinExistence type="predicted"/>
<evidence type="ECO:0000313" key="3">
    <source>
        <dbReference type="Proteomes" id="UP000460435"/>
    </source>
</evidence>
<evidence type="ECO:0000259" key="1">
    <source>
        <dbReference type="PROSITE" id="PS51464"/>
    </source>
</evidence>
<gene>
    <name evidence="2" type="ORF">F7O44_25825</name>
</gene>
<dbReference type="CDD" id="cd05006">
    <property type="entry name" value="SIS_GmhA"/>
    <property type="match status" value="1"/>
</dbReference>
<dbReference type="InterPro" id="IPR035461">
    <property type="entry name" value="GmhA/DiaA"/>
</dbReference>
<dbReference type="GO" id="GO:0097367">
    <property type="term" value="F:carbohydrate derivative binding"/>
    <property type="evidence" value="ECO:0007669"/>
    <property type="project" value="InterPro"/>
</dbReference>
<dbReference type="Pfam" id="PF13580">
    <property type="entry name" value="SIS_2"/>
    <property type="match status" value="1"/>
</dbReference>
<dbReference type="Gene3D" id="3.40.50.10490">
    <property type="entry name" value="Glucose-6-phosphate isomerase like protein, domain 1"/>
    <property type="match status" value="1"/>
</dbReference>
<dbReference type="PANTHER" id="PTHR30390">
    <property type="entry name" value="SEDOHEPTULOSE 7-PHOSPHATE ISOMERASE / DNAA INITIATOR-ASSOCIATING FACTOR FOR REPLICATION INITIATION"/>
    <property type="match status" value="1"/>
</dbReference>
<sequence length="205" mass="21436">MVDNVRTSGLDTPSGEAGIESQVDDHIRTAQALPGMLPAIRAVAEQLCRHFAAGGRLYTFGNGGSAADAQHFTGELIGHYKRDRRPLPAVTLTTDATVATCIANDYSFDDVFARQVSALARPGDVVGAFTTSGRSANIVAGLATARKQGATTVLFGGGDGGPALEHADHALLAPSTTTARIQEMHTLMLHLISEIVDVWAEEGPS</sequence>
<dbReference type="SUPFAM" id="SSF53697">
    <property type="entry name" value="SIS domain"/>
    <property type="match status" value="1"/>
</dbReference>
<name>A0A7K3MC19_9ACTN</name>
<dbReference type="EMBL" id="WLZY01000012">
    <property type="protein sequence ID" value="NDL60502.1"/>
    <property type="molecule type" value="Genomic_DNA"/>
</dbReference>
<dbReference type="PROSITE" id="PS51464">
    <property type="entry name" value="SIS"/>
    <property type="match status" value="1"/>
</dbReference>
<dbReference type="GO" id="GO:1901135">
    <property type="term" value="P:carbohydrate derivative metabolic process"/>
    <property type="evidence" value="ECO:0007669"/>
    <property type="project" value="InterPro"/>
</dbReference>
<accession>A0A7K3MC19</accession>
<protein>
    <submittedName>
        <fullName evidence="2">SIS domain-containing protein</fullName>
    </submittedName>
</protein>
<organism evidence="2 3">
    <name type="scientific">Phytoactinopolyspora mesophila</name>
    <dbReference type="NCBI Taxonomy" id="2650750"/>
    <lineage>
        <taxon>Bacteria</taxon>
        <taxon>Bacillati</taxon>
        <taxon>Actinomycetota</taxon>
        <taxon>Actinomycetes</taxon>
        <taxon>Jiangellales</taxon>
        <taxon>Jiangellaceae</taxon>
        <taxon>Phytoactinopolyspora</taxon>
    </lineage>
</organism>
<evidence type="ECO:0000313" key="2">
    <source>
        <dbReference type="EMBL" id="NDL60502.1"/>
    </source>
</evidence>
<dbReference type="Proteomes" id="UP000460435">
    <property type="component" value="Unassembled WGS sequence"/>
</dbReference>
<feature type="domain" description="SIS" evidence="1">
    <location>
        <begin position="47"/>
        <end position="204"/>
    </location>
</feature>
<dbReference type="InterPro" id="IPR050099">
    <property type="entry name" value="SIS_GmhA/DiaA_subfam"/>
</dbReference>
<dbReference type="InterPro" id="IPR046348">
    <property type="entry name" value="SIS_dom_sf"/>
</dbReference>
<reference evidence="2 3" key="1">
    <citation type="submission" date="2019-11" db="EMBL/GenBank/DDBJ databases">
        <authorList>
            <person name="Li X.-J."/>
            <person name="Feng X.-M."/>
        </authorList>
    </citation>
    <scope>NUCLEOTIDE SEQUENCE [LARGE SCALE GENOMIC DNA]</scope>
    <source>
        <strain evidence="2 3">XMNu-373</strain>
    </source>
</reference>
<keyword evidence="3" id="KW-1185">Reference proteome</keyword>